<sequence length="508" mass="56979">MNHLARYNLIDESWIPVRFLDGRSAHVGLAAVFREAHAIRDLDEPNPANRIALYRVLLAILHRALGARFKSWGLQERRRWRREGLPSDAVLDYLEHWRERFWLVHPEHPFMQVAVIKGIPAVEKNRKSPFYLTMAGNDGFLFEHRLMHEGHWPGVLRDMLGLFCFVPGKKVRVLKESEKAGPLANSAAFMALGANLGETLLLNLGSGTSGSDDLPAWEKPPPSIQDLVAPATLAAGPNDRYTRQSRGVLLDVDDAGMVREIRFSAGIALLEDPHAPDPMVAQSVGKSKDGEKIVRTRFNGGRALWRDLPSITADAKKTAPAVLRHAAEITDDSEVLHVLAAGLASDQGKLERVRMELLRLPHALLAIEGVAAAFRKDVTHAEALYDKLHALAARVVALTQPDPNHEQTRKKARERVAQSPLADVYFTRLEQRLPELMAKYASIKDYSADDWEAAHRFWQNAMTEAAHAFWRELGILLSDTPRAWRAMAQKETEFNIILSDRKENRDAA</sequence>
<keyword evidence="2" id="KW-1185">Reference proteome</keyword>
<evidence type="ECO:0000313" key="2">
    <source>
        <dbReference type="Proteomes" id="UP000669605"/>
    </source>
</evidence>
<gene>
    <name evidence="1" type="primary">casA</name>
    <name evidence="1" type="ORF">GV368_04940</name>
</gene>
<protein>
    <submittedName>
        <fullName evidence="1">Type I-E CRISPR-associated protein Cse1/CasA</fullName>
    </submittedName>
</protein>
<name>A0ABX1QKK4_9PROT</name>
<dbReference type="RefSeq" id="WP_169115711.1">
    <property type="nucleotide sequence ID" value="NZ_JAAAUB010000005.1"/>
</dbReference>
<accession>A0ABX1QKK4</accession>
<dbReference type="InterPro" id="IPR013381">
    <property type="entry name" value="CRISPR-assoc_prot_Cse1"/>
</dbReference>
<organism evidence="1 2">
    <name type="scientific">Tepidiphilus baoligensis</name>
    <dbReference type="NCBI Taxonomy" id="2698687"/>
    <lineage>
        <taxon>Bacteria</taxon>
        <taxon>Pseudomonadati</taxon>
        <taxon>Pseudomonadota</taxon>
        <taxon>Hydrogenophilia</taxon>
        <taxon>Hydrogenophilales</taxon>
        <taxon>Hydrogenophilaceae</taxon>
        <taxon>Tepidiphilus</taxon>
    </lineage>
</organism>
<comment type="caution">
    <text evidence="1">The sequence shown here is derived from an EMBL/GenBank/DDBJ whole genome shotgun (WGS) entry which is preliminary data.</text>
</comment>
<dbReference type="NCBIfam" id="TIGR02547">
    <property type="entry name" value="casA_cse1"/>
    <property type="match status" value="1"/>
</dbReference>
<dbReference type="Pfam" id="PF09481">
    <property type="entry name" value="CRISPR_Cse1"/>
    <property type="match status" value="1"/>
</dbReference>
<dbReference type="CDD" id="cd09729">
    <property type="entry name" value="Cse1_I-E"/>
    <property type="match status" value="1"/>
</dbReference>
<evidence type="ECO:0000313" key="1">
    <source>
        <dbReference type="EMBL" id="NMH16461.1"/>
    </source>
</evidence>
<dbReference type="Proteomes" id="UP000669605">
    <property type="component" value="Unassembled WGS sequence"/>
</dbReference>
<reference evidence="1 2" key="1">
    <citation type="journal article" date="2020" name="Curr. Microbiol.">
        <title>Tepidiphilus baoligensis sp. nov., a Novel Bacterium of the Family Hydrogenophilaceae Isolated from an Oil Reservoir.</title>
        <authorList>
            <person name="Zhang X."/>
            <person name="Wang G."/>
            <person name="Ma X."/>
            <person name="Yu J."/>
            <person name="You J."/>
            <person name="Xue Y."/>
            <person name="Ma Y."/>
        </authorList>
    </citation>
    <scope>NUCLEOTIDE SEQUENCE [LARGE SCALE GENOMIC DNA]</scope>
    <source>
        <strain evidence="1 2">B18-69</strain>
    </source>
</reference>
<dbReference type="EMBL" id="JAAAUB010000005">
    <property type="protein sequence ID" value="NMH16461.1"/>
    <property type="molecule type" value="Genomic_DNA"/>
</dbReference>
<dbReference type="Gene3D" id="1.10.132.100">
    <property type="match status" value="1"/>
</dbReference>
<proteinExistence type="predicted"/>